<protein>
    <submittedName>
        <fullName evidence="1">Uncharacterized protein</fullName>
    </submittedName>
</protein>
<reference evidence="1" key="1">
    <citation type="submission" date="2021-01" db="EMBL/GenBank/DDBJ databases">
        <title>Metabolic potential, ecology and presence of endohyphal bacteria is reflected in genomic diversity of Mucoromycotina.</title>
        <authorList>
            <person name="Muszewska A."/>
            <person name="Okrasinska A."/>
            <person name="Steczkiewicz K."/>
            <person name="Drgas O."/>
            <person name="Orlowska M."/>
            <person name="Perlinska-Lenart U."/>
            <person name="Aleksandrzak-Piekarczyk T."/>
            <person name="Szatraj K."/>
            <person name="Zielenkiewicz U."/>
            <person name="Pilsyk S."/>
            <person name="Malc E."/>
            <person name="Mieczkowski P."/>
            <person name="Kruszewska J.S."/>
            <person name="Biernat P."/>
            <person name="Pawlowska J."/>
        </authorList>
    </citation>
    <scope>NUCLEOTIDE SEQUENCE</scope>
    <source>
        <strain evidence="1">WA0000018081</strain>
    </source>
</reference>
<evidence type="ECO:0000313" key="1">
    <source>
        <dbReference type="EMBL" id="KAG2233362.1"/>
    </source>
</evidence>
<organism evidence="1 2">
    <name type="scientific">Thamnidium elegans</name>
    <dbReference type="NCBI Taxonomy" id="101142"/>
    <lineage>
        <taxon>Eukaryota</taxon>
        <taxon>Fungi</taxon>
        <taxon>Fungi incertae sedis</taxon>
        <taxon>Mucoromycota</taxon>
        <taxon>Mucoromycotina</taxon>
        <taxon>Mucoromycetes</taxon>
        <taxon>Mucorales</taxon>
        <taxon>Mucorineae</taxon>
        <taxon>Mucoraceae</taxon>
        <taxon>Thamnidium</taxon>
    </lineage>
</organism>
<dbReference type="EMBL" id="JAEPRE010000082">
    <property type="protein sequence ID" value="KAG2233362.1"/>
    <property type="molecule type" value="Genomic_DNA"/>
</dbReference>
<proteinExistence type="predicted"/>
<keyword evidence="2" id="KW-1185">Reference proteome</keyword>
<sequence length="193" mass="20978">MPDIGVFGLIKEDTDKQNIIEFRNNGKIITELRNDLPSYSRANPLTKAKISRSPGLVIKLFIRIAAESEDSEAKYNTNVARLIVEAVENPSNIATVHLQGTQATLNAVETCAHASQTVLRSAEAADVVARNTNASFSAVITSYTRAASGLAMVSSTVSFNINITADAVLDSAKNNYNCYCRCYESCEQHLCLQ</sequence>
<gene>
    <name evidence="1" type="ORF">INT48_009110</name>
</gene>
<accession>A0A8H7VVW3</accession>
<comment type="caution">
    <text evidence="1">The sequence shown here is derived from an EMBL/GenBank/DDBJ whole genome shotgun (WGS) entry which is preliminary data.</text>
</comment>
<dbReference type="AlphaFoldDB" id="A0A8H7VVW3"/>
<evidence type="ECO:0000313" key="2">
    <source>
        <dbReference type="Proteomes" id="UP000613177"/>
    </source>
</evidence>
<name>A0A8H7VVW3_9FUNG</name>
<dbReference type="Proteomes" id="UP000613177">
    <property type="component" value="Unassembled WGS sequence"/>
</dbReference>